<comment type="caution">
    <text evidence="1">The sequence shown here is derived from an EMBL/GenBank/DDBJ whole genome shotgun (WGS) entry which is preliminary data.</text>
</comment>
<evidence type="ECO:0000313" key="2">
    <source>
        <dbReference type="Proteomes" id="UP001159363"/>
    </source>
</evidence>
<proteinExistence type="predicted"/>
<dbReference type="Proteomes" id="UP001159363">
    <property type="component" value="Chromosome 3"/>
</dbReference>
<gene>
    <name evidence="1" type="ORF">PR048_009537</name>
</gene>
<dbReference type="EMBL" id="JARBHB010000003">
    <property type="protein sequence ID" value="KAJ8890031.1"/>
    <property type="molecule type" value="Genomic_DNA"/>
</dbReference>
<evidence type="ECO:0000313" key="1">
    <source>
        <dbReference type="EMBL" id="KAJ8890031.1"/>
    </source>
</evidence>
<keyword evidence="2" id="KW-1185">Reference proteome</keyword>
<sequence>MQMRLPFSLTEKAANLALLITGNASGSLFPPLVCFKYEQLPQDIVAFMPAQWDTGKSPNRWTFITSDIAHQ</sequence>
<name>A0ABQ9I0Y0_9NEOP</name>
<reference evidence="1 2" key="1">
    <citation type="submission" date="2023-02" db="EMBL/GenBank/DDBJ databases">
        <title>LHISI_Scaffold_Assembly.</title>
        <authorList>
            <person name="Stuart O.P."/>
            <person name="Cleave R."/>
            <person name="Magrath M.J.L."/>
            <person name="Mikheyev A.S."/>
        </authorList>
    </citation>
    <scope>NUCLEOTIDE SEQUENCE [LARGE SCALE GENOMIC DNA]</scope>
    <source>
        <strain evidence="1">Daus_M_001</strain>
        <tissue evidence="1">Leg muscle</tissue>
    </source>
</reference>
<protein>
    <submittedName>
        <fullName evidence="1">Uncharacterized protein</fullName>
    </submittedName>
</protein>
<accession>A0ABQ9I0Y0</accession>
<organism evidence="1 2">
    <name type="scientific">Dryococelus australis</name>
    <dbReference type="NCBI Taxonomy" id="614101"/>
    <lineage>
        <taxon>Eukaryota</taxon>
        <taxon>Metazoa</taxon>
        <taxon>Ecdysozoa</taxon>
        <taxon>Arthropoda</taxon>
        <taxon>Hexapoda</taxon>
        <taxon>Insecta</taxon>
        <taxon>Pterygota</taxon>
        <taxon>Neoptera</taxon>
        <taxon>Polyneoptera</taxon>
        <taxon>Phasmatodea</taxon>
        <taxon>Verophasmatodea</taxon>
        <taxon>Anareolatae</taxon>
        <taxon>Phasmatidae</taxon>
        <taxon>Eurycanthinae</taxon>
        <taxon>Dryococelus</taxon>
    </lineage>
</organism>